<evidence type="ECO:0000313" key="3">
    <source>
        <dbReference type="Proteomes" id="UP000321306"/>
    </source>
</evidence>
<dbReference type="PROSITE" id="PS50887">
    <property type="entry name" value="GGDEF"/>
    <property type="match status" value="1"/>
</dbReference>
<evidence type="ECO:0000259" key="1">
    <source>
        <dbReference type="PROSITE" id="PS50887"/>
    </source>
</evidence>
<dbReference type="GO" id="GO:1902201">
    <property type="term" value="P:negative regulation of bacterial-type flagellum-dependent cell motility"/>
    <property type="evidence" value="ECO:0007669"/>
    <property type="project" value="TreeGrafter"/>
</dbReference>
<dbReference type="NCBIfam" id="TIGR00254">
    <property type="entry name" value="GGDEF"/>
    <property type="match status" value="1"/>
</dbReference>
<dbReference type="InterPro" id="IPR050469">
    <property type="entry name" value="Diguanylate_Cyclase"/>
</dbReference>
<keyword evidence="3" id="KW-1185">Reference proteome</keyword>
<comment type="caution">
    <text evidence="2">The sequence shown here is derived from an EMBL/GenBank/DDBJ whole genome shotgun (WGS) entry which is preliminary data.</text>
</comment>
<dbReference type="GO" id="GO:0005886">
    <property type="term" value="C:plasma membrane"/>
    <property type="evidence" value="ECO:0007669"/>
    <property type="project" value="TreeGrafter"/>
</dbReference>
<dbReference type="Gene3D" id="3.30.70.270">
    <property type="match status" value="1"/>
</dbReference>
<dbReference type="InterPro" id="IPR000160">
    <property type="entry name" value="GGDEF_dom"/>
</dbReference>
<dbReference type="PANTHER" id="PTHR45138">
    <property type="entry name" value="REGULATORY COMPONENTS OF SENSORY TRANSDUCTION SYSTEM"/>
    <property type="match status" value="1"/>
</dbReference>
<proteinExistence type="predicted"/>
<dbReference type="OrthoDB" id="9804955at2"/>
<dbReference type="InterPro" id="IPR029787">
    <property type="entry name" value="Nucleotide_cyclase"/>
</dbReference>
<dbReference type="Pfam" id="PF00990">
    <property type="entry name" value="GGDEF"/>
    <property type="match status" value="1"/>
</dbReference>
<dbReference type="EMBL" id="BJXB01000003">
    <property type="protein sequence ID" value="GEM45272.1"/>
    <property type="molecule type" value="Genomic_DNA"/>
</dbReference>
<dbReference type="SMART" id="SM00267">
    <property type="entry name" value="GGDEF"/>
    <property type="match status" value="1"/>
</dbReference>
<dbReference type="CDD" id="cd01949">
    <property type="entry name" value="GGDEF"/>
    <property type="match status" value="1"/>
</dbReference>
<feature type="domain" description="GGDEF" evidence="1">
    <location>
        <begin position="23"/>
        <end position="155"/>
    </location>
</feature>
<dbReference type="GO" id="GO:0043709">
    <property type="term" value="P:cell adhesion involved in single-species biofilm formation"/>
    <property type="evidence" value="ECO:0007669"/>
    <property type="project" value="TreeGrafter"/>
</dbReference>
<dbReference type="Proteomes" id="UP000321306">
    <property type="component" value="Unassembled WGS sequence"/>
</dbReference>
<reference evidence="2 3" key="1">
    <citation type="submission" date="2019-07" db="EMBL/GenBank/DDBJ databases">
        <title>Whole genome shotgun sequence of Deinococcus cellulosilyticus NBRC 106333.</title>
        <authorList>
            <person name="Hosoyama A."/>
            <person name="Uohara A."/>
            <person name="Ohji S."/>
            <person name="Ichikawa N."/>
        </authorList>
    </citation>
    <scope>NUCLEOTIDE SEQUENCE [LARGE SCALE GENOMIC DNA]</scope>
    <source>
        <strain evidence="2 3">NBRC 106333</strain>
    </source>
</reference>
<organism evidence="2 3">
    <name type="scientific">Deinococcus cellulosilyticus (strain DSM 18568 / NBRC 106333 / KACC 11606 / 5516J-15)</name>
    <dbReference type="NCBI Taxonomy" id="1223518"/>
    <lineage>
        <taxon>Bacteria</taxon>
        <taxon>Thermotogati</taxon>
        <taxon>Deinococcota</taxon>
        <taxon>Deinococci</taxon>
        <taxon>Deinococcales</taxon>
        <taxon>Deinococcaceae</taxon>
        <taxon>Deinococcus</taxon>
    </lineage>
</organism>
<evidence type="ECO:0000313" key="2">
    <source>
        <dbReference type="EMBL" id="GEM45272.1"/>
    </source>
</evidence>
<dbReference type="GO" id="GO:0052621">
    <property type="term" value="F:diguanylate cyclase activity"/>
    <property type="evidence" value="ECO:0007669"/>
    <property type="project" value="TreeGrafter"/>
</dbReference>
<dbReference type="PANTHER" id="PTHR45138:SF24">
    <property type="entry name" value="DIGUANYLATE CYCLASE DGCC-RELATED"/>
    <property type="match status" value="1"/>
</dbReference>
<protein>
    <submittedName>
        <fullName evidence="2">Diguanylate cyclase</fullName>
    </submittedName>
</protein>
<dbReference type="SUPFAM" id="SSF55073">
    <property type="entry name" value="Nucleotide cyclase"/>
    <property type="match status" value="1"/>
</dbReference>
<sequence>MYESKALTRETLQQSVNALDPRKEVTLALVDMDHFDHVNSHFGTDSGDQVLETLEKLLLQSLPEGALVARVGGDEFALALPEYSPESTLILLSEIQAHFLGYSDLLTPKFKLTFSAGIASRPAHARDFPSLLQAADEALYRIKTEKRGSIGIYVEAKMVLKSNYYPKASLERLSRIASAQKRTEASLLREALETLLTRYSDQV</sequence>
<dbReference type="InterPro" id="IPR043128">
    <property type="entry name" value="Rev_trsase/Diguanyl_cyclase"/>
</dbReference>
<dbReference type="AlphaFoldDB" id="A0A511MXF1"/>
<gene>
    <name evidence="2" type="ORF">DC3_09070</name>
</gene>
<name>A0A511MXF1_DEIC1</name>
<dbReference type="RefSeq" id="WP_146882729.1">
    <property type="nucleotide sequence ID" value="NZ_BJXB01000003.1"/>
</dbReference>
<accession>A0A511MXF1</accession>